<reference evidence="2 3" key="1">
    <citation type="submission" date="2018-12" db="EMBL/GenBank/DDBJ databases">
        <title>Draft genome sequence of Embleya hyalina NBRC 13850T.</title>
        <authorList>
            <person name="Komaki H."/>
            <person name="Hosoyama A."/>
            <person name="Kimura A."/>
            <person name="Ichikawa N."/>
            <person name="Tamura T."/>
        </authorList>
    </citation>
    <scope>NUCLEOTIDE SEQUENCE [LARGE SCALE GENOMIC DNA]</scope>
    <source>
        <strain evidence="2 3">NBRC 13850</strain>
    </source>
</reference>
<dbReference type="AlphaFoldDB" id="A0A401YEL6"/>
<name>A0A401YEL6_9ACTN</name>
<evidence type="ECO:0000256" key="1">
    <source>
        <dbReference type="SAM" id="MobiDB-lite"/>
    </source>
</evidence>
<dbReference type="RefSeq" id="WP_126635314.1">
    <property type="nucleotide sequence ID" value="NZ_BIFH01000013.1"/>
</dbReference>
<dbReference type="EMBL" id="BIFH01000013">
    <property type="protein sequence ID" value="GCD93025.1"/>
    <property type="molecule type" value="Genomic_DNA"/>
</dbReference>
<keyword evidence="3" id="KW-1185">Reference proteome</keyword>
<organism evidence="2 3">
    <name type="scientific">Embleya hyalina</name>
    <dbReference type="NCBI Taxonomy" id="516124"/>
    <lineage>
        <taxon>Bacteria</taxon>
        <taxon>Bacillati</taxon>
        <taxon>Actinomycetota</taxon>
        <taxon>Actinomycetes</taxon>
        <taxon>Kitasatosporales</taxon>
        <taxon>Streptomycetaceae</taxon>
        <taxon>Embleya</taxon>
    </lineage>
</organism>
<dbReference type="Proteomes" id="UP000286931">
    <property type="component" value="Unassembled WGS sequence"/>
</dbReference>
<gene>
    <name evidence="2" type="ORF">EHYA_00668</name>
</gene>
<accession>A0A401YEL6</accession>
<comment type="caution">
    <text evidence="2">The sequence shown here is derived from an EMBL/GenBank/DDBJ whole genome shotgun (WGS) entry which is preliminary data.</text>
</comment>
<protein>
    <submittedName>
        <fullName evidence="2">Uncharacterized protein</fullName>
    </submittedName>
</protein>
<evidence type="ECO:0000313" key="3">
    <source>
        <dbReference type="Proteomes" id="UP000286931"/>
    </source>
</evidence>
<evidence type="ECO:0000313" key="2">
    <source>
        <dbReference type="EMBL" id="GCD93025.1"/>
    </source>
</evidence>
<dbReference type="OrthoDB" id="3403180at2"/>
<proteinExistence type="predicted"/>
<sequence length="166" mass="17430">MNEPRRPTENPRPPPERVTPGPARAAEHVVRVPCVADRVELLNRAIHTANEDPGTSWSIVLQPGCAYTVAQPYGGVNGLEAVTGNIRIGSPGPETAVVDRSPSVDTAAFRILEVEQRGRLVIDRLTIRNGATGSGGGVLTTTDTLITANTPDDCAGSRPPVPHCAG</sequence>
<feature type="region of interest" description="Disordered" evidence="1">
    <location>
        <begin position="1"/>
        <end position="25"/>
    </location>
</feature>